<dbReference type="EMBL" id="CP005386">
    <property type="protein sequence ID" value="AGL26940.1"/>
    <property type="molecule type" value="Genomic_DNA"/>
</dbReference>
<evidence type="ECO:0000256" key="2">
    <source>
        <dbReference type="SAM" id="Phobius"/>
    </source>
</evidence>
<feature type="transmembrane region" description="Helical" evidence="2">
    <location>
        <begin position="12"/>
        <end position="35"/>
    </location>
</feature>
<feature type="region of interest" description="Disordered" evidence="1">
    <location>
        <begin position="243"/>
        <end position="273"/>
    </location>
</feature>
<dbReference type="HOGENOM" id="CLU_962530_0_0_11"/>
<dbReference type="KEGG" id="mtuc:J113_10150"/>
<evidence type="ECO:0000313" key="4">
    <source>
        <dbReference type="Proteomes" id="UP000013548"/>
    </source>
</evidence>
<dbReference type="Proteomes" id="UP000013548">
    <property type="component" value="Chromosome"/>
</dbReference>
<dbReference type="BioCyc" id="MTUB1310114:G13A2-1504-MONOMER"/>
<accession>R4M818</accession>
<sequence>MGSFGHNRAATFVPVIMALAVISTAFTGQAIAVAFDRRYGALKRLGATPLPVWGINAGKSLSGCRGVLAGHHLGRHRLCARLAAGADGPDIGRRDHRAGYRGLCGARPATRRHLASRDRSRRRQPDVVRIRRFRCADLGVERDPDGVQMGGSGYPVGRAHRGAVAGHDRVGGLVRDRRPSGVGRAGRTGRTALVPVHLNRPPGFATLQPRTRHADASVRGCSFDTGPPVLQRVVFGALRSGGVSQPACPAGHRRNRHPHPGRHRRHRGNRPGYRLRPGVSDLAAVFSG</sequence>
<keyword evidence="2" id="KW-0472">Membrane</keyword>
<feature type="compositionally biased region" description="Basic residues" evidence="1">
    <location>
        <begin position="251"/>
        <end position="269"/>
    </location>
</feature>
<evidence type="ECO:0000313" key="3">
    <source>
        <dbReference type="EMBL" id="AGL26940.1"/>
    </source>
</evidence>
<keyword evidence="2" id="KW-1133">Transmembrane helix</keyword>
<organism evidence="3 4">
    <name type="scientific">Mycobacterium tuberculosis CAS/NITR204</name>
    <dbReference type="NCBI Taxonomy" id="1310114"/>
    <lineage>
        <taxon>Bacteria</taxon>
        <taxon>Bacillati</taxon>
        <taxon>Actinomycetota</taxon>
        <taxon>Actinomycetes</taxon>
        <taxon>Mycobacteriales</taxon>
        <taxon>Mycobacteriaceae</taxon>
        <taxon>Mycobacterium</taxon>
        <taxon>Mycobacterium tuberculosis complex</taxon>
    </lineage>
</organism>
<dbReference type="AlphaFoldDB" id="R4M818"/>
<gene>
    <name evidence="3" type="ORF">J113_10150</name>
</gene>
<evidence type="ECO:0000256" key="1">
    <source>
        <dbReference type="SAM" id="MobiDB-lite"/>
    </source>
</evidence>
<proteinExistence type="predicted"/>
<keyword evidence="2" id="KW-0812">Transmembrane</keyword>
<name>R4M818_MYCTX</name>
<reference evidence="3 4" key="1">
    <citation type="journal article" date="2013" name="Genome Announc.">
        <title>Whole-Genome Sequences of Four Clinical Isolates of Mycobacterium tuberculosis from Tamil Nadu, South India.</title>
        <authorList>
            <person name="Narayanan S."/>
            <person name="Deshpande U."/>
        </authorList>
    </citation>
    <scope>NUCLEOTIDE SEQUENCE [LARGE SCALE GENOMIC DNA]</scope>
    <source>
        <strain evidence="3 4">CAS/NITR204</strain>
    </source>
</reference>
<protein>
    <submittedName>
        <fullName evidence="3">Putative unidentified antibiotic-transport integral membrane ABC transporter</fullName>
    </submittedName>
</protein>